<evidence type="ECO:0000256" key="1">
    <source>
        <dbReference type="SAM" id="SignalP"/>
    </source>
</evidence>
<feature type="signal peptide" evidence="1">
    <location>
        <begin position="1"/>
        <end position="19"/>
    </location>
</feature>
<protein>
    <recommendedName>
        <fullName evidence="4">Ig-like domain-containing protein</fullName>
    </recommendedName>
</protein>
<reference evidence="2" key="1">
    <citation type="submission" date="2022-08" db="UniProtKB">
        <authorList>
            <consortium name="EnsemblMetazoa"/>
        </authorList>
    </citation>
    <scope>IDENTIFICATION</scope>
    <source>
        <strain evidence="2">05x7-T-G4-1.051#20</strain>
    </source>
</reference>
<evidence type="ECO:0000313" key="3">
    <source>
        <dbReference type="Proteomes" id="UP000005408"/>
    </source>
</evidence>
<evidence type="ECO:0008006" key="4">
    <source>
        <dbReference type="Google" id="ProtNLM"/>
    </source>
</evidence>
<dbReference type="EnsemblMetazoa" id="G11671.1">
    <property type="protein sequence ID" value="G11671.1:cds"/>
    <property type="gene ID" value="G11671"/>
</dbReference>
<accession>A0A8W8HZI4</accession>
<feature type="chain" id="PRO_5036473010" description="Ig-like domain-containing protein" evidence="1">
    <location>
        <begin position="20"/>
        <end position="177"/>
    </location>
</feature>
<keyword evidence="1" id="KW-0732">Signal</keyword>
<organism evidence="2 3">
    <name type="scientific">Magallana gigas</name>
    <name type="common">Pacific oyster</name>
    <name type="synonym">Crassostrea gigas</name>
    <dbReference type="NCBI Taxonomy" id="29159"/>
    <lineage>
        <taxon>Eukaryota</taxon>
        <taxon>Metazoa</taxon>
        <taxon>Spiralia</taxon>
        <taxon>Lophotrochozoa</taxon>
        <taxon>Mollusca</taxon>
        <taxon>Bivalvia</taxon>
        <taxon>Autobranchia</taxon>
        <taxon>Pteriomorphia</taxon>
        <taxon>Ostreida</taxon>
        <taxon>Ostreoidea</taxon>
        <taxon>Ostreidae</taxon>
        <taxon>Magallana</taxon>
    </lineage>
</organism>
<evidence type="ECO:0000313" key="2">
    <source>
        <dbReference type="EnsemblMetazoa" id="G11671.1:cds"/>
    </source>
</evidence>
<proteinExistence type="predicted"/>
<keyword evidence="3" id="KW-1185">Reference proteome</keyword>
<dbReference type="Proteomes" id="UP000005408">
    <property type="component" value="Unassembled WGS sequence"/>
</dbReference>
<sequence>MTMWELLVFLPFVITPGNAQTQVELSVPSSLSLGKAPLTISCRSLKTSVINRIQIERKPATGSVYSTLVYVGEGFAPIVRNDELRPRAVATGRVGVSKEASLELNLSKDRVNCNDWGYYKCKITYTVGNLSSTATSASVLMDLVVPPSSADPLLLLSPSNVPNATPPVIGIFFYMKF</sequence>
<dbReference type="AlphaFoldDB" id="A0A8W8HZI4"/>
<name>A0A8W8HZI4_MAGGI</name>